<dbReference type="Pfam" id="PF01609">
    <property type="entry name" value="DDE_Tnp_1"/>
    <property type="match status" value="1"/>
</dbReference>
<proteinExistence type="predicted"/>
<keyword evidence="4" id="KW-1185">Reference proteome</keyword>
<dbReference type="InterPro" id="IPR002559">
    <property type="entry name" value="Transposase_11"/>
</dbReference>
<feature type="region of interest" description="Disordered" evidence="1">
    <location>
        <begin position="113"/>
        <end position="135"/>
    </location>
</feature>
<dbReference type="EMBL" id="BAAANY010000008">
    <property type="protein sequence ID" value="GAA1673238.1"/>
    <property type="molecule type" value="Genomic_DNA"/>
</dbReference>
<evidence type="ECO:0000313" key="3">
    <source>
        <dbReference type="EMBL" id="GAA1673238.1"/>
    </source>
</evidence>
<sequence length="202" mass="22309">MCINTPPAPLSRTQGAPSNDKNRPDEPADHAIGRSRGGLTTKIHALADTLCCLVTVLLSAGQAGDNPYLIPLLTAHKEGDDRKFRLLADKAYSHPSTRQRLRDLKIPHTIPERSDQIQHRKAKGSTGGRPPAFDPEVYKERNTVERAFGGIKQWRAIATRYEKYATNFLGGVLLAALITYHQAHQLTDTPTRCPQVCKPRSA</sequence>
<evidence type="ECO:0000256" key="1">
    <source>
        <dbReference type="SAM" id="MobiDB-lite"/>
    </source>
</evidence>
<accession>A0ABN2GLK8</accession>
<dbReference type="PANTHER" id="PTHR30007">
    <property type="entry name" value="PHP DOMAIN PROTEIN"/>
    <property type="match status" value="1"/>
</dbReference>
<feature type="domain" description="Transposase IS4-like" evidence="2">
    <location>
        <begin position="26"/>
        <end position="176"/>
    </location>
</feature>
<feature type="compositionally biased region" description="Basic and acidic residues" evidence="1">
    <location>
        <begin position="20"/>
        <end position="32"/>
    </location>
</feature>
<comment type="caution">
    <text evidence="3">The sequence shown here is derived from an EMBL/GenBank/DDBJ whole genome shotgun (WGS) entry which is preliminary data.</text>
</comment>
<gene>
    <name evidence="3" type="ORF">GCM10009765_23210</name>
</gene>
<name>A0ABN2GLK8_9ACTN</name>
<organism evidence="3 4">
    <name type="scientific">Fodinicola feengrottensis</name>
    <dbReference type="NCBI Taxonomy" id="435914"/>
    <lineage>
        <taxon>Bacteria</taxon>
        <taxon>Bacillati</taxon>
        <taxon>Actinomycetota</taxon>
        <taxon>Actinomycetes</taxon>
        <taxon>Mycobacteriales</taxon>
        <taxon>Fodinicola</taxon>
    </lineage>
</organism>
<reference evidence="3 4" key="1">
    <citation type="journal article" date="2019" name="Int. J. Syst. Evol. Microbiol.">
        <title>The Global Catalogue of Microorganisms (GCM) 10K type strain sequencing project: providing services to taxonomists for standard genome sequencing and annotation.</title>
        <authorList>
            <consortium name="The Broad Institute Genomics Platform"/>
            <consortium name="The Broad Institute Genome Sequencing Center for Infectious Disease"/>
            <person name="Wu L."/>
            <person name="Ma J."/>
        </authorList>
    </citation>
    <scope>NUCLEOTIDE SEQUENCE [LARGE SCALE GENOMIC DNA]</scope>
    <source>
        <strain evidence="3 4">JCM 14718</strain>
    </source>
</reference>
<feature type="region of interest" description="Disordered" evidence="1">
    <location>
        <begin position="1"/>
        <end position="35"/>
    </location>
</feature>
<protein>
    <recommendedName>
        <fullName evidence="2">Transposase IS4-like domain-containing protein</fullName>
    </recommendedName>
</protein>
<dbReference type="NCBIfam" id="NF033580">
    <property type="entry name" value="transpos_IS5_3"/>
    <property type="match status" value="1"/>
</dbReference>
<dbReference type="Proteomes" id="UP001500618">
    <property type="component" value="Unassembled WGS sequence"/>
</dbReference>
<evidence type="ECO:0000259" key="2">
    <source>
        <dbReference type="Pfam" id="PF01609"/>
    </source>
</evidence>
<evidence type="ECO:0000313" key="4">
    <source>
        <dbReference type="Proteomes" id="UP001500618"/>
    </source>
</evidence>
<dbReference type="PANTHER" id="PTHR30007:SF1">
    <property type="entry name" value="BLR1914 PROTEIN"/>
    <property type="match status" value="1"/>
</dbReference>